<evidence type="ECO:0000256" key="1">
    <source>
        <dbReference type="ARBA" id="ARBA00004459"/>
    </source>
</evidence>
<dbReference type="AlphaFoldDB" id="A0A0H2XLR1"/>
<protein>
    <submittedName>
        <fullName evidence="5">SilC</fullName>
    </submittedName>
</protein>
<dbReference type="NCBIfam" id="NF007347">
    <property type="entry name" value="PRK09837.1"/>
    <property type="match status" value="1"/>
</dbReference>
<proteinExistence type="inferred from homology"/>
<evidence type="ECO:0000256" key="4">
    <source>
        <dbReference type="SAM" id="Coils"/>
    </source>
</evidence>
<keyword evidence="3" id="KW-0449">Lipoprotein</keyword>
<evidence type="ECO:0000313" key="6">
    <source>
        <dbReference type="Proteomes" id="UP000008216"/>
    </source>
</evidence>
<evidence type="ECO:0000256" key="3">
    <source>
        <dbReference type="RuleBase" id="RU362097"/>
    </source>
</evidence>
<dbReference type="GO" id="GO:0009279">
    <property type="term" value="C:cell outer membrane"/>
    <property type="evidence" value="ECO:0007669"/>
    <property type="project" value="UniProtKB-SubCell"/>
</dbReference>
<dbReference type="NCBIfam" id="TIGR01845">
    <property type="entry name" value="outer_NodT"/>
    <property type="match status" value="1"/>
</dbReference>
<keyword evidence="6" id="KW-1185">Reference proteome</keyword>
<geneLocation type="plasmid" evidence="5 6">
    <name>pAPEC-O1-R</name>
</geneLocation>
<organism evidence="5 6">
    <name type="scientific">Escherichia coli O1:K1 / APEC</name>
    <dbReference type="NCBI Taxonomy" id="405955"/>
    <lineage>
        <taxon>Bacteria</taxon>
        <taxon>Pseudomonadati</taxon>
        <taxon>Pseudomonadota</taxon>
        <taxon>Gammaproteobacteria</taxon>
        <taxon>Enterobacterales</taxon>
        <taxon>Enterobacteriaceae</taxon>
        <taxon>Escherichia</taxon>
    </lineage>
</organism>
<dbReference type="PANTHER" id="PTHR30203:SF32">
    <property type="entry name" value="CATION EFFLUX SYSTEM PROTEIN CUSC"/>
    <property type="match status" value="1"/>
</dbReference>
<keyword evidence="5" id="KW-0614">Plasmid</keyword>
<dbReference type="SMR" id="A0A0H2XLR1"/>
<keyword evidence="3" id="KW-0472">Membrane</keyword>
<dbReference type="PANTHER" id="PTHR30203">
    <property type="entry name" value="OUTER MEMBRANE CATION EFFLUX PROTEIN"/>
    <property type="match status" value="1"/>
</dbReference>
<comment type="similarity">
    <text evidence="2 3">Belongs to the outer membrane factor (OMF) (TC 1.B.17) family.</text>
</comment>
<dbReference type="SUPFAM" id="SSF56954">
    <property type="entry name" value="Outer membrane efflux proteins (OEP)"/>
    <property type="match status" value="1"/>
</dbReference>
<gene>
    <name evidence="5" type="primary">silC</name>
    <name evidence="5" type="ORF">APECO1_O1R111</name>
</gene>
<dbReference type="EMBL" id="DQ517526">
    <property type="protein sequence ID" value="ABF67794.1"/>
    <property type="molecule type" value="Genomic_DNA"/>
</dbReference>
<evidence type="ECO:0000256" key="2">
    <source>
        <dbReference type="ARBA" id="ARBA00007613"/>
    </source>
</evidence>
<dbReference type="InterPro" id="IPR003423">
    <property type="entry name" value="OMP_efflux"/>
</dbReference>
<dbReference type="Gene3D" id="1.20.1600.10">
    <property type="entry name" value="Outer membrane efflux proteins (OEP)"/>
    <property type="match status" value="1"/>
</dbReference>
<feature type="coiled-coil region" evidence="4">
    <location>
        <begin position="285"/>
        <end position="343"/>
    </location>
</feature>
<keyword evidence="4" id="KW-0175">Coiled coil</keyword>
<dbReference type="Gene3D" id="2.20.200.10">
    <property type="entry name" value="Outer membrane efflux proteins (OEP)"/>
    <property type="match status" value="1"/>
</dbReference>
<comment type="subcellular location">
    <subcellularLocation>
        <location evidence="1 3">Cell outer membrane</location>
        <topology evidence="1 3">Lipid-anchor</topology>
    </subcellularLocation>
</comment>
<reference evidence="5 6" key="1">
    <citation type="journal article" date="2006" name="Antimicrob. Agents Chemother.">
        <title>Complete DNA sequence, comparative genomics, and prevalence of an IncHI2 plasmid occurring among extraintestinal pathogenic Escherichia coli isolates.</title>
        <authorList>
            <person name="Johnson T.J."/>
            <person name="Wannemeuhler Y.M."/>
            <person name="Scaccianoce J.A."/>
            <person name="Johnson S.J."/>
            <person name="Nolan L.K."/>
        </authorList>
    </citation>
    <scope>NUCLEOTIDE SEQUENCE [LARGE SCALE GENOMIC DNA]</scope>
    <source>
        <strain evidence="5">APEC O1</strain>
        <plasmid evidence="6">pAPEC-O1-R</plasmid>
    </source>
</reference>
<dbReference type="Pfam" id="PF02321">
    <property type="entry name" value="OEP"/>
    <property type="match status" value="2"/>
</dbReference>
<keyword evidence="3" id="KW-0812">Transmembrane</keyword>
<dbReference type="GO" id="GO:0015562">
    <property type="term" value="F:efflux transmembrane transporter activity"/>
    <property type="evidence" value="ECO:0007669"/>
    <property type="project" value="InterPro"/>
</dbReference>
<sequence length="562" mass="62653">MISGKTIISVIHYEPCLCKPFAEIFTCFNFVFDDQYFHLAPRLAANVILLRPRSLSTDYSKNDNIVIILSPGKQRALGKVPLSILWTSFEPFTRSAWTRSVMFKLKLLSISTIFILAGCVSLAPEYQRPAAPVPQQFSLSHNSLTPAVNGYQDTGWRNFFVDPQVTRLIGEALTNNRDLRMAALKVEEARAQFNVTDADRYPQLNASSGITYSGGLKGDKPTTQEYDARLELSYELDFFGKLKNMSDADRQNYFASEEARRAVHILLVSNVSQSYFSQQLAYEQLRIARETLKNYQQSYAFVEQQLVTGSTNVLALEQARGQIESTRAEIAKREGDLAQANNALQLVLGTYRALPSEKGMKGGEIAPVKLPPNLSSQILLQRPDIMEAEYQLKAADANIGAARAAFFPSITLTSGLSASSTELSSLFTSGSGMWNFIPKIEIPIFNAGRNKANLKLAEIRQQQSVVNYEQKIQSAFKDVSDTLALRDSLSQQLESQQRYLDSLQITLQRARGLYASGAVSYIEVLDAERSLFATQQTILDLTYSRQVNEINLFTALGGGWVE</sequence>
<name>A0A0H2XLR1_ECOK1</name>
<dbReference type="HOGENOM" id="CLU_012817_13_3_6"/>
<dbReference type="KEGG" id="ecv:APECO1_O1R111"/>
<dbReference type="InterPro" id="IPR010131">
    <property type="entry name" value="MdtP/NodT-like"/>
</dbReference>
<dbReference type="Proteomes" id="UP000008216">
    <property type="component" value="Plasmid pAPEC-O1-R"/>
</dbReference>
<keyword evidence="3" id="KW-1134">Transmembrane beta strand</keyword>
<evidence type="ECO:0000313" key="5">
    <source>
        <dbReference type="EMBL" id="ABF67794.1"/>
    </source>
</evidence>
<keyword evidence="3" id="KW-0564">Palmitate</keyword>
<accession>A0A0H2XLR1</accession>